<feature type="transmembrane region" description="Helical" evidence="1">
    <location>
        <begin position="69"/>
        <end position="88"/>
    </location>
</feature>
<reference evidence="2 3" key="1">
    <citation type="submission" date="2021-11" db="EMBL/GenBank/DDBJ databases">
        <authorList>
            <person name="Liang Q."/>
            <person name="Mou H."/>
            <person name="Liu Z."/>
        </authorList>
    </citation>
    <scope>NUCLEOTIDE SEQUENCE [LARGE SCALE GENOMIC DNA]</scope>
    <source>
        <strain evidence="2 3">CHU3</strain>
    </source>
</reference>
<comment type="caution">
    <text evidence="2">The sequence shown here is derived from an EMBL/GenBank/DDBJ whole genome shotgun (WGS) entry which is preliminary data.</text>
</comment>
<evidence type="ECO:0000313" key="3">
    <source>
        <dbReference type="Proteomes" id="UP001209701"/>
    </source>
</evidence>
<name>A0ABT2YIV2_9BURK</name>
<keyword evidence="3" id="KW-1185">Reference proteome</keyword>
<keyword evidence="1" id="KW-0812">Transmembrane</keyword>
<protein>
    <submittedName>
        <fullName evidence="2">Uncharacterized protein</fullName>
    </submittedName>
</protein>
<accession>A0ABT2YIV2</accession>
<feature type="transmembrane region" description="Helical" evidence="1">
    <location>
        <begin position="44"/>
        <end position="63"/>
    </location>
</feature>
<feature type="transmembrane region" description="Helical" evidence="1">
    <location>
        <begin position="6"/>
        <end position="32"/>
    </location>
</feature>
<sequence>MNPIDAFWHIANFFAPAWGVAALLALAAKLLWRQSYGGVAWRRLALWGGLGGSLGLLAALAMLGRDGKMLGYGLMLLSVALPQWVLGLRGLRLRK</sequence>
<evidence type="ECO:0000256" key="1">
    <source>
        <dbReference type="SAM" id="Phobius"/>
    </source>
</evidence>
<keyword evidence="1" id="KW-1133">Transmembrane helix</keyword>
<dbReference type="EMBL" id="JAJIRN010000008">
    <property type="protein sequence ID" value="MCV2369975.1"/>
    <property type="molecule type" value="Genomic_DNA"/>
</dbReference>
<keyword evidence="1" id="KW-0472">Membrane</keyword>
<evidence type="ECO:0000313" key="2">
    <source>
        <dbReference type="EMBL" id="MCV2369975.1"/>
    </source>
</evidence>
<organism evidence="2 3">
    <name type="scientific">Roseateles oligotrophus</name>
    <dbReference type="NCBI Taxonomy" id="1769250"/>
    <lineage>
        <taxon>Bacteria</taxon>
        <taxon>Pseudomonadati</taxon>
        <taxon>Pseudomonadota</taxon>
        <taxon>Betaproteobacteria</taxon>
        <taxon>Burkholderiales</taxon>
        <taxon>Sphaerotilaceae</taxon>
        <taxon>Roseateles</taxon>
    </lineage>
</organism>
<dbReference type="Proteomes" id="UP001209701">
    <property type="component" value="Unassembled WGS sequence"/>
</dbReference>
<gene>
    <name evidence="2" type="ORF">LNV07_17970</name>
</gene>
<dbReference type="RefSeq" id="WP_263572563.1">
    <property type="nucleotide sequence ID" value="NZ_JAJIRN010000008.1"/>
</dbReference>
<proteinExistence type="predicted"/>